<evidence type="ECO:0000256" key="4">
    <source>
        <dbReference type="SAM" id="Coils"/>
    </source>
</evidence>
<feature type="domain" description="EF-hand" evidence="6">
    <location>
        <begin position="1154"/>
        <end position="1189"/>
    </location>
</feature>
<comment type="similarity">
    <text evidence="1">Belongs to the THADA family.</text>
</comment>
<keyword evidence="2" id="KW-0819">tRNA processing</keyword>
<dbReference type="SMART" id="SM00054">
    <property type="entry name" value="EFh"/>
    <property type="match status" value="4"/>
</dbReference>
<reference evidence="7 8" key="1">
    <citation type="journal article" date="2023" name="Commun. Biol.">
        <title>Genome analysis of Parmales, the sister group of diatoms, reveals the evolutionary specialization of diatoms from phago-mixotrophs to photoautotrophs.</title>
        <authorList>
            <person name="Ban H."/>
            <person name="Sato S."/>
            <person name="Yoshikawa S."/>
            <person name="Yamada K."/>
            <person name="Nakamura Y."/>
            <person name="Ichinomiya M."/>
            <person name="Sato N."/>
            <person name="Blanc-Mathieu R."/>
            <person name="Endo H."/>
            <person name="Kuwata A."/>
            <person name="Ogata H."/>
        </authorList>
    </citation>
    <scope>NUCLEOTIDE SEQUENCE [LARGE SCALE GENOMIC DNA]</scope>
</reference>
<dbReference type="PROSITE" id="PS50222">
    <property type="entry name" value="EF_HAND_2"/>
    <property type="match status" value="4"/>
</dbReference>
<proteinExistence type="inferred from homology"/>
<dbReference type="CDD" id="cd00051">
    <property type="entry name" value="EFh"/>
    <property type="match status" value="2"/>
</dbReference>
<dbReference type="Pfam" id="PF25151">
    <property type="entry name" value="TPR_Trm732_C"/>
    <property type="match status" value="1"/>
</dbReference>
<dbReference type="InterPro" id="IPR011992">
    <property type="entry name" value="EF-hand-dom_pair"/>
</dbReference>
<dbReference type="InterPro" id="IPR002048">
    <property type="entry name" value="EF_hand_dom"/>
</dbReference>
<dbReference type="PANTHER" id="PTHR14387">
    <property type="entry name" value="THADA/DEATH RECEPTOR INTERACTING PROTEIN"/>
    <property type="match status" value="1"/>
</dbReference>
<dbReference type="Proteomes" id="UP001165060">
    <property type="component" value="Unassembled WGS sequence"/>
</dbReference>
<feature type="coiled-coil region" evidence="4">
    <location>
        <begin position="965"/>
        <end position="1126"/>
    </location>
</feature>
<dbReference type="PANTHER" id="PTHR14387:SF0">
    <property type="entry name" value="DUF2428 DOMAIN-CONTAINING PROTEIN"/>
    <property type="match status" value="1"/>
</dbReference>
<gene>
    <name evidence="7" type="ORF">TeGR_g4540</name>
</gene>
<accession>A0ABQ6MHP7</accession>
<evidence type="ECO:0000259" key="6">
    <source>
        <dbReference type="PROSITE" id="PS50222"/>
    </source>
</evidence>
<feature type="compositionally biased region" description="Low complexity" evidence="5">
    <location>
        <begin position="1"/>
        <end position="16"/>
    </location>
</feature>
<dbReference type="InterPro" id="IPR019442">
    <property type="entry name" value="THADA/TRM732_DUF2428"/>
</dbReference>
<feature type="domain" description="EF-hand" evidence="6">
    <location>
        <begin position="1191"/>
        <end position="1226"/>
    </location>
</feature>
<evidence type="ECO:0000313" key="7">
    <source>
        <dbReference type="EMBL" id="GMI26156.1"/>
    </source>
</evidence>
<feature type="domain" description="EF-hand" evidence="6">
    <location>
        <begin position="1316"/>
        <end position="1351"/>
    </location>
</feature>
<keyword evidence="4" id="KW-0175">Coiled coil</keyword>
<dbReference type="Pfam" id="PF10350">
    <property type="entry name" value="DUF2428"/>
    <property type="match status" value="1"/>
</dbReference>
<dbReference type="SUPFAM" id="SSF47473">
    <property type="entry name" value="EF-hand"/>
    <property type="match status" value="1"/>
</dbReference>
<keyword evidence="3" id="KW-0106">Calcium</keyword>
<sequence>MSDPSTLALAVSLSTSPRQRESDGGAMSLSLLHLASPSPAPFLANLLNMIDSRLSSSPTSLTHGLFLAASLCLPSISPPLSSPSPPGFHSDLSDLCVRALLRSQPSVSAASTAAATPVTLNVNGGGCLGANNAQAGAGASKVEGQTSYVGSWLLAKEASGCLAAALSCPAGPEVSAETARMAGDTLANMLVTLKHQGAAVAVQAALLKISSFCSSKPHLRSLPPRWASDLLAAISGPDTGESTLRRSSGIAFAFQSLLRNMDPAAARSVASELISLSLPPPHLMSAHESRLGWKASSSLSPHLPPPPSTYDPKCRVHALNVLRLLLLDAPLSRLFAPFLGDALVASLLGFSDANWAVRSSSGMVFGSCVLRAVDSEKNGGADASGAKSAEDLFLEVGGFDSYLLAELNQALSDNTNLLPSTYPILLLLSRLNPGSSDSATRPFLEPVLSCLGHFSHKVRMMASRALAVVSGAEERGFVKDYIVSTMLGDESANLRHGGWLALRVLGGVGAREVGGVGELGRLERGELGGISWGVVAAAVACVADERLSIKVLAASPSKYEVGLSQAHAQAAVVVVNASISTSTSTSTSTPDISNISAVLSSPSFDARLAGVKTLKKAIMNDALPPLLHPPLLPVLLSALRTETVRTSPHSPTIRRLSRCLLELSPSSPPPSTSFDLPLAMIACTTESGGDPVDVAGTGVNGNAIEIMGRLLAAGVGDLPTFCRAAEAASTPLVSWRVRYSVAEAIGASGLLRRGGAETIPLHLTMLELAQDNDPDVRSSAMRGLGEGVLEVVLKQGYERLVGVGGGAVVWDKVVGALVAWAEDVEEVWLTCEGRGGRERDVFEEEDANEFLERDSALSVCLQVLAGVEGGQGIRQKARQVFDRHTMGLCNSTPLPEAPAKAEPAVVETPAPEVAEVPAEVVPAEKTEAVATEEVAVEVDTAAAEAEAERQARIAAKVASVAADKAEEEEKKRARKRASVAAAQANATAKAKELEENQAASAAAKAEADAAEAARVKALEEEEAAKAEAAAVSKAVEEKLAHAKAEEEAAAAKAKAEAEEAEKVKKEAEHAAAVLAEENAKAALAAAEEAEKEAAAAAAAAAAKELEEAATAKKAAEEAAAKSAEEATAAAEAHAEALGSKSDDAGLVSALEGASDVFTAERFMKVNDLDGDSKLDRDEVKQALVVIAGKVPKEEEVDALFAKYDTNADGTISASELDALLLDPVFKAAKKGMFSPKKAAKVSEEDQEVVKAAKEQTLVLEAKVNVEDAAKAAEKAAEEAAAAKAAADAEHAAAEEAAAKAVDLVAHNEKAVKDLENDVFSSERIFNAFDAEKDGNLDVAELASALTSLLEKMVSEEAAAKVVAKYDKDQSGKITYDEFQAIAKDAKGIEFFNDVGALFKSSSEKAAEKKAVEEARELVENKEALVE</sequence>
<feature type="region of interest" description="Disordered" evidence="5">
    <location>
        <begin position="1"/>
        <end position="24"/>
    </location>
</feature>
<protein>
    <recommendedName>
        <fullName evidence="6">EF-hand domain-containing protein</fullName>
    </recommendedName>
</protein>
<evidence type="ECO:0000256" key="2">
    <source>
        <dbReference type="ARBA" id="ARBA00022694"/>
    </source>
</evidence>
<dbReference type="EMBL" id="BRYB01000247">
    <property type="protein sequence ID" value="GMI26156.1"/>
    <property type="molecule type" value="Genomic_DNA"/>
</dbReference>
<feature type="domain" description="EF-hand" evidence="6">
    <location>
        <begin position="1353"/>
        <end position="1388"/>
    </location>
</feature>
<evidence type="ECO:0000256" key="3">
    <source>
        <dbReference type="ARBA" id="ARBA00022837"/>
    </source>
</evidence>
<dbReference type="Gene3D" id="1.10.238.10">
    <property type="entry name" value="EF-hand"/>
    <property type="match status" value="2"/>
</dbReference>
<name>A0ABQ6MHP7_9STRA</name>
<comment type="caution">
    <text evidence="7">The sequence shown here is derived from an EMBL/GenBank/DDBJ whole genome shotgun (WGS) entry which is preliminary data.</text>
</comment>
<dbReference type="PROSITE" id="PS00018">
    <property type="entry name" value="EF_HAND_1"/>
    <property type="match status" value="2"/>
</dbReference>
<evidence type="ECO:0000313" key="8">
    <source>
        <dbReference type="Proteomes" id="UP001165060"/>
    </source>
</evidence>
<dbReference type="InterPro" id="IPR051954">
    <property type="entry name" value="tRNA_methyltransferase_THADA"/>
</dbReference>
<evidence type="ECO:0000256" key="5">
    <source>
        <dbReference type="SAM" id="MobiDB-lite"/>
    </source>
</evidence>
<dbReference type="InterPro" id="IPR056842">
    <property type="entry name" value="THADA-like_TPR_C"/>
</dbReference>
<feature type="coiled-coil region" evidence="4">
    <location>
        <begin position="1258"/>
        <end position="1296"/>
    </location>
</feature>
<dbReference type="Pfam" id="PF13499">
    <property type="entry name" value="EF-hand_7"/>
    <property type="match status" value="2"/>
</dbReference>
<organism evidence="7 8">
    <name type="scientific">Tetraparma gracilis</name>
    <dbReference type="NCBI Taxonomy" id="2962635"/>
    <lineage>
        <taxon>Eukaryota</taxon>
        <taxon>Sar</taxon>
        <taxon>Stramenopiles</taxon>
        <taxon>Ochrophyta</taxon>
        <taxon>Bolidophyceae</taxon>
        <taxon>Parmales</taxon>
        <taxon>Triparmaceae</taxon>
        <taxon>Tetraparma</taxon>
    </lineage>
</organism>
<keyword evidence="8" id="KW-1185">Reference proteome</keyword>
<dbReference type="SUPFAM" id="SSF48371">
    <property type="entry name" value="ARM repeat"/>
    <property type="match status" value="1"/>
</dbReference>
<dbReference type="InterPro" id="IPR016024">
    <property type="entry name" value="ARM-type_fold"/>
</dbReference>
<dbReference type="InterPro" id="IPR018247">
    <property type="entry name" value="EF_Hand_1_Ca_BS"/>
</dbReference>
<evidence type="ECO:0000256" key="1">
    <source>
        <dbReference type="ARBA" id="ARBA00010409"/>
    </source>
</evidence>